<feature type="domain" description="Guanylate cyclase" evidence="3">
    <location>
        <begin position="75"/>
        <end position="218"/>
    </location>
</feature>
<dbReference type="GO" id="GO:0005737">
    <property type="term" value="C:cytoplasm"/>
    <property type="evidence" value="ECO:0007669"/>
    <property type="project" value="TreeGrafter"/>
</dbReference>
<dbReference type="AlphaFoldDB" id="A0A4R6RI54"/>
<dbReference type="Gene3D" id="1.10.150.50">
    <property type="entry name" value="Transcription Factor, Ets-1"/>
    <property type="match status" value="1"/>
</dbReference>
<dbReference type="SUPFAM" id="SSF55073">
    <property type="entry name" value="Nucleotide cyclase"/>
    <property type="match status" value="1"/>
</dbReference>
<dbReference type="Gene3D" id="3.30.70.1230">
    <property type="entry name" value="Nucleotide cyclase"/>
    <property type="match status" value="1"/>
</dbReference>
<evidence type="ECO:0000256" key="1">
    <source>
        <dbReference type="ARBA" id="ARBA00022741"/>
    </source>
</evidence>
<keyword evidence="5" id="KW-1185">Reference proteome</keyword>
<sequence>MSASALHQWLLDAGVPHLEALLRAHAIDIDVLGSLSEADLAQIGLPMGDRKRVLQALARRPQAVAQPDGERRQLTILFADLVDATTLCQSLPPEAWRAIVLAYQQAAVDILQRHGGVVAQYLGDGLLVYFGYPLAQEDAAVRAVHSGLALVQAVAALDVAGLAGVGGMGNMGGVGDVRGLRVRVGIDTGLVVVGDVGAGSHREHLALGDAPHLAARLQALAPPGQVFIGEATRRLSGGCFVCEDQGVHALKGVRAPHQVWRVRGLTQTASRFEAATSARLSPLVGRQQELVLLSDRWQQAAQGRGQVVVLSGEAGIGKSRMVGELRQRMGNAGLAALVVQCAPQHRHAEFHPLREGLMRRLDIRHGMSPALQRERLHALVLGVHGLAPAHARALGELLMLGDEGEGSDRAAPWVTTAHERHAAILAALVALTEARAQQRPTLLLLEDLHWADPGTLAFVQAVGHRLRDWPLLLLVTHRPQALPVLAPASVLTPLPVSSLSAEDTGALLDRIAGAHTLSAAARQHIAHKTDGVPLFVEELARSLIDGVALHDGHAPVPATLRDSLMARLDRHPCARELLQRAAVLGRTLDLDVLQAMDARPPAEFERDLHTLLQAGVLVRGEGPRGPQLAFRHALLQDAARDSLVAVRRQQLHAQVVHTLQTHFLARIDSDPAELAHHATQAGLSEVAVDHWRRAGERALAQKSLSEAVAHLDAGLAVVLAQPPSARRDQQEMQLRGLLGTTHMLGKGWAAPEVEQAYGRAQQLAGASDDVDDAIWPLWGNGVFQLVKGDIVQACAIGRRMQTVARQAHSRQAWLVHDMMQSQLTFYSGRLVEVATHAEQVGHRYNDPQDRSLIPLYSTDLLLVAQVHALHADWITGQTDDVDARLQAVQQRAHDLNHAYSLAWALGWGAMVRLHRGDVDALCASASQSLRLAEAHGHAYVRSMAAFLLGWCAHRRALALGDAALADGHGLAAMRQGLADFCATGAGIAVPFFQTLLAEALGQAGAVAEGLAWLAEASARVQAGGERWYEAELHRVRGDLLLRRPDADVAEAAASLHLALTLAHEQQAVRWQQRAQVSWDAACARHPVLRQWRTG</sequence>
<dbReference type="SMART" id="SM00044">
    <property type="entry name" value="CYCc"/>
    <property type="match status" value="1"/>
</dbReference>
<organism evidence="4 5">
    <name type="scientific">Aquabacterium commune</name>
    <dbReference type="NCBI Taxonomy" id="70586"/>
    <lineage>
        <taxon>Bacteria</taxon>
        <taxon>Pseudomonadati</taxon>
        <taxon>Pseudomonadota</taxon>
        <taxon>Betaproteobacteria</taxon>
        <taxon>Burkholderiales</taxon>
        <taxon>Aquabacterium</taxon>
    </lineage>
</organism>
<keyword evidence="2" id="KW-0067">ATP-binding</keyword>
<gene>
    <name evidence="4" type="ORF">EV672_102411</name>
</gene>
<dbReference type="Proteomes" id="UP000294593">
    <property type="component" value="Unassembled WGS sequence"/>
</dbReference>
<dbReference type="GO" id="GO:0004016">
    <property type="term" value="F:adenylate cyclase activity"/>
    <property type="evidence" value="ECO:0007669"/>
    <property type="project" value="TreeGrafter"/>
</dbReference>
<name>A0A4R6RI54_9BURK</name>
<accession>A0A4R6RI54</accession>
<dbReference type="PANTHER" id="PTHR16305">
    <property type="entry name" value="TESTICULAR SOLUBLE ADENYLYL CYCLASE"/>
    <property type="match status" value="1"/>
</dbReference>
<dbReference type="InterPro" id="IPR013761">
    <property type="entry name" value="SAM/pointed_sf"/>
</dbReference>
<dbReference type="RefSeq" id="WP_133607172.1">
    <property type="nucleotide sequence ID" value="NZ_SNXW01000002.1"/>
</dbReference>
<dbReference type="Pfam" id="PF13191">
    <property type="entry name" value="AAA_16"/>
    <property type="match status" value="1"/>
</dbReference>
<dbReference type="PROSITE" id="PS50125">
    <property type="entry name" value="GUANYLATE_CYCLASE_2"/>
    <property type="match status" value="1"/>
</dbReference>
<evidence type="ECO:0000256" key="2">
    <source>
        <dbReference type="ARBA" id="ARBA00022840"/>
    </source>
</evidence>
<dbReference type="GO" id="GO:0009190">
    <property type="term" value="P:cyclic nucleotide biosynthetic process"/>
    <property type="evidence" value="ECO:0007669"/>
    <property type="project" value="InterPro"/>
</dbReference>
<dbReference type="InterPro" id="IPR001054">
    <property type="entry name" value="A/G_cyclase"/>
</dbReference>
<dbReference type="SUPFAM" id="SSF47769">
    <property type="entry name" value="SAM/Pointed domain"/>
    <property type="match status" value="1"/>
</dbReference>
<dbReference type="Pfam" id="PF00536">
    <property type="entry name" value="SAM_1"/>
    <property type="match status" value="1"/>
</dbReference>
<dbReference type="InterPro" id="IPR001660">
    <property type="entry name" value="SAM"/>
</dbReference>
<dbReference type="PANTHER" id="PTHR16305:SF28">
    <property type="entry name" value="GUANYLATE CYCLASE DOMAIN-CONTAINING PROTEIN"/>
    <property type="match status" value="1"/>
</dbReference>
<dbReference type="CDD" id="cd07302">
    <property type="entry name" value="CHD"/>
    <property type="match status" value="1"/>
</dbReference>
<dbReference type="InterPro" id="IPR029787">
    <property type="entry name" value="Nucleotide_cyclase"/>
</dbReference>
<evidence type="ECO:0000313" key="4">
    <source>
        <dbReference type="EMBL" id="TDP86060.1"/>
    </source>
</evidence>
<protein>
    <submittedName>
        <fullName evidence="4">SAM (Sterile alpha motif) domain-containing protein</fullName>
    </submittedName>
</protein>
<evidence type="ECO:0000259" key="3">
    <source>
        <dbReference type="PROSITE" id="PS50125"/>
    </source>
</evidence>
<comment type="caution">
    <text evidence="4">The sequence shown here is derived from an EMBL/GenBank/DDBJ whole genome shotgun (WGS) entry which is preliminary data.</text>
</comment>
<keyword evidence="1" id="KW-0547">Nucleotide-binding</keyword>
<dbReference type="Pfam" id="PF00211">
    <property type="entry name" value="Guanylate_cyc"/>
    <property type="match status" value="1"/>
</dbReference>
<dbReference type="InterPro" id="IPR027417">
    <property type="entry name" value="P-loop_NTPase"/>
</dbReference>
<dbReference type="GO" id="GO:0035556">
    <property type="term" value="P:intracellular signal transduction"/>
    <property type="evidence" value="ECO:0007669"/>
    <property type="project" value="InterPro"/>
</dbReference>
<dbReference type="SUPFAM" id="SSF52540">
    <property type="entry name" value="P-loop containing nucleoside triphosphate hydrolases"/>
    <property type="match status" value="1"/>
</dbReference>
<dbReference type="OrthoDB" id="1178869at2"/>
<reference evidence="4 5" key="1">
    <citation type="submission" date="2019-03" db="EMBL/GenBank/DDBJ databases">
        <title>Genomic Encyclopedia of Type Strains, Phase IV (KMG-IV): sequencing the most valuable type-strain genomes for metagenomic binning, comparative biology and taxonomic classification.</title>
        <authorList>
            <person name="Goeker M."/>
        </authorList>
    </citation>
    <scope>NUCLEOTIDE SEQUENCE [LARGE SCALE GENOMIC DNA]</scope>
    <source>
        <strain evidence="4 5">DSM 11901</strain>
    </source>
</reference>
<dbReference type="EMBL" id="SNXW01000002">
    <property type="protein sequence ID" value="TDP86060.1"/>
    <property type="molecule type" value="Genomic_DNA"/>
</dbReference>
<evidence type="ECO:0000313" key="5">
    <source>
        <dbReference type="Proteomes" id="UP000294593"/>
    </source>
</evidence>
<dbReference type="InterPro" id="IPR041664">
    <property type="entry name" value="AAA_16"/>
</dbReference>
<proteinExistence type="predicted"/>
<dbReference type="GO" id="GO:0005524">
    <property type="term" value="F:ATP binding"/>
    <property type="evidence" value="ECO:0007669"/>
    <property type="project" value="UniProtKB-KW"/>
</dbReference>